<proteinExistence type="predicted"/>
<feature type="region of interest" description="Disordered" evidence="1">
    <location>
        <begin position="1"/>
        <end position="37"/>
    </location>
</feature>
<accession>A0A8H6TCD7</accession>
<feature type="transmembrane region" description="Helical" evidence="2">
    <location>
        <begin position="55"/>
        <end position="76"/>
    </location>
</feature>
<feature type="region of interest" description="Disordered" evidence="1">
    <location>
        <begin position="151"/>
        <end position="174"/>
    </location>
</feature>
<comment type="caution">
    <text evidence="3">The sequence shown here is derived from an EMBL/GenBank/DDBJ whole genome shotgun (WGS) entry which is preliminary data.</text>
</comment>
<dbReference type="AlphaFoldDB" id="A0A8H6TCD7"/>
<keyword evidence="2" id="KW-0472">Membrane</keyword>
<gene>
    <name evidence="3" type="ORF">HMN09_00573300</name>
</gene>
<evidence type="ECO:0000256" key="2">
    <source>
        <dbReference type="SAM" id="Phobius"/>
    </source>
</evidence>
<reference evidence="3" key="1">
    <citation type="submission" date="2020-05" db="EMBL/GenBank/DDBJ databases">
        <title>Mycena genomes resolve the evolution of fungal bioluminescence.</title>
        <authorList>
            <person name="Tsai I.J."/>
        </authorList>
    </citation>
    <scope>NUCLEOTIDE SEQUENCE</scope>
    <source>
        <strain evidence="3">110903Hualien_Pintung</strain>
    </source>
</reference>
<evidence type="ECO:0000256" key="1">
    <source>
        <dbReference type="SAM" id="MobiDB-lite"/>
    </source>
</evidence>
<feature type="region of interest" description="Disordered" evidence="1">
    <location>
        <begin position="200"/>
        <end position="231"/>
    </location>
</feature>
<feature type="compositionally biased region" description="Acidic residues" evidence="1">
    <location>
        <begin position="298"/>
        <end position="307"/>
    </location>
</feature>
<protein>
    <submittedName>
        <fullName evidence="3">Uncharacterized protein</fullName>
    </submittedName>
</protein>
<organism evidence="3 4">
    <name type="scientific">Mycena chlorophos</name>
    <name type="common">Agaric fungus</name>
    <name type="synonym">Agaricus chlorophos</name>
    <dbReference type="NCBI Taxonomy" id="658473"/>
    <lineage>
        <taxon>Eukaryota</taxon>
        <taxon>Fungi</taxon>
        <taxon>Dikarya</taxon>
        <taxon>Basidiomycota</taxon>
        <taxon>Agaricomycotina</taxon>
        <taxon>Agaricomycetes</taxon>
        <taxon>Agaricomycetidae</taxon>
        <taxon>Agaricales</taxon>
        <taxon>Marasmiineae</taxon>
        <taxon>Mycenaceae</taxon>
        <taxon>Mycena</taxon>
    </lineage>
</organism>
<sequence>MSSTSSSSSSVSLSGSPSSTSDASSTSDGSASASSAQASCTGSGCDQGFAPPAALYLYTFLTTLLILLFVSAGIVLRSVYLRRQMRIAIANGTWVPPPTIRVGGVRSSRRGNPYAKLPVPKIFDTYLAWEKDSGDITDTRWRELQPFCALPAPEPEATRPPPAPPPPPPFETPAPARRLSLARRIARPFVAAFHYFYPPDHEPAPTPTPPEPDLPLPGSHKPKEDQSAHPPEIARCLQLALLIAMPVPFSSRDSRSDDADEPEEELPYVEFAVLDVDVADSSDDSISLPGGKVPMPGSDEEQEAGAS</sequence>
<keyword evidence="4" id="KW-1185">Reference proteome</keyword>
<name>A0A8H6TCD7_MYCCL</name>
<keyword evidence="2" id="KW-0812">Transmembrane</keyword>
<keyword evidence="2" id="KW-1133">Transmembrane helix</keyword>
<dbReference type="EMBL" id="JACAZE010000006">
    <property type="protein sequence ID" value="KAF7314141.1"/>
    <property type="molecule type" value="Genomic_DNA"/>
</dbReference>
<evidence type="ECO:0000313" key="4">
    <source>
        <dbReference type="Proteomes" id="UP000613580"/>
    </source>
</evidence>
<dbReference type="OrthoDB" id="3056248at2759"/>
<feature type="compositionally biased region" description="Pro residues" evidence="1">
    <location>
        <begin position="204"/>
        <end position="215"/>
    </location>
</feature>
<feature type="region of interest" description="Disordered" evidence="1">
    <location>
        <begin position="280"/>
        <end position="307"/>
    </location>
</feature>
<dbReference type="Proteomes" id="UP000613580">
    <property type="component" value="Unassembled WGS sequence"/>
</dbReference>
<evidence type="ECO:0000313" key="3">
    <source>
        <dbReference type="EMBL" id="KAF7314141.1"/>
    </source>
</evidence>
<feature type="compositionally biased region" description="Pro residues" evidence="1">
    <location>
        <begin position="152"/>
        <end position="172"/>
    </location>
</feature>